<dbReference type="AlphaFoldDB" id="A0A6V7UEF9"/>
<sequence>MPRKTSLALDVEEQNINEESIVKPGGTSDTQNTVNDVIEIHTPFYKPLTKEELANVNVEHKKAPKKEYLWKLTRCKYMLTIKLCDECQNRLFLMQDKFVRYASGVTLKIDLCNKCIDTNCRASDVLAPFREAGSKRKAN</sequence>
<gene>
    <name evidence="1" type="ORF">MENT_LOCUS11915</name>
</gene>
<proteinExistence type="predicted"/>
<protein>
    <submittedName>
        <fullName evidence="1">Uncharacterized protein</fullName>
    </submittedName>
</protein>
<evidence type="ECO:0000313" key="2">
    <source>
        <dbReference type="Proteomes" id="UP000580250"/>
    </source>
</evidence>
<accession>A0A6V7UEF9</accession>
<comment type="caution">
    <text evidence="1">The sequence shown here is derived from an EMBL/GenBank/DDBJ whole genome shotgun (WGS) entry which is preliminary data.</text>
</comment>
<evidence type="ECO:0000313" key="1">
    <source>
        <dbReference type="EMBL" id="CAD2155573.1"/>
    </source>
</evidence>
<reference evidence="1 2" key="1">
    <citation type="submission" date="2020-08" db="EMBL/GenBank/DDBJ databases">
        <authorList>
            <person name="Koutsovoulos G."/>
            <person name="Danchin GJ E."/>
        </authorList>
    </citation>
    <scope>NUCLEOTIDE SEQUENCE [LARGE SCALE GENOMIC DNA]</scope>
</reference>
<dbReference type="Proteomes" id="UP000580250">
    <property type="component" value="Unassembled WGS sequence"/>
</dbReference>
<name>A0A6V7UEF9_MELEN</name>
<dbReference type="EMBL" id="CAJEWN010000059">
    <property type="protein sequence ID" value="CAD2155573.1"/>
    <property type="molecule type" value="Genomic_DNA"/>
</dbReference>
<organism evidence="1 2">
    <name type="scientific">Meloidogyne enterolobii</name>
    <name type="common">Root-knot nematode worm</name>
    <name type="synonym">Meloidogyne mayaguensis</name>
    <dbReference type="NCBI Taxonomy" id="390850"/>
    <lineage>
        <taxon>Eukaryota</taxon>
        <taxon>Metazoa</taxon>
        <taxon>Ecdysozoa</taxon>
        <taxon>Nematoda</taxon>
        <taxon>Chromadorea</taxon>
        <taxon>Rhabditida</taxon>
        <taxon>Tylenchina</taxon>
        <taxon>Tylenchomorpha</taxon>
        <taxon>Tylenchoidea</taxon>
        <taxon>Meloidogynidae</taxon>
        <taxon>Meloidogyninae</taxon>
        <taxon>Meloidogyne</taxon>
    </lineage>
</organism>